<evidence type="ECO:0000256" key="1">
    <source>
        <dbReference type="ARBA" id="ARBA00001974"/>
    </source>
</evidence>
<dbReference type="AlphaFoldDB" id="A0A366IPI2"/>
<dbReference type="PRINTS" id="PR00368">
    <property type="entry name" value="FADPNR"/>
</dbReference>
<comment type="similarity">
    <text evidence="2">Belongs to the NADH dehydrogenase family.</text>
</comment>
<dbReference type="Proteomes" id="UP000253509">
    <property type="component" value="Unassembled WGS sequence"/>
</dbReference>
<dbReference type="InterPro" id="IPR051169">
    <property type="entry name" value="NADH-Q_oxidoreductase"/>
</dbReference>
<sequence>MIGMKTHTHQILVLGAGYSGLTAAQRLARQLPPRDYTVTVVTREPEFIERPRLHQVATGQPVPRFTLADHLRPHGVNLRLGNVVGVDWHNSTVDLVQGASLAFDTLVVALGSETSSTAVDGVAEHAVLLDDRSAAEAVSIRMKELARTRGEVVVCGGGLTGVEIATETAEQWPGITVTLVSAGEVGGSLAPRGRRYLDRILDQLGVLQVKGRVAEVTADEVRLTTGEALHADLCHWAGGFRPSPLIASMGLAADGRGRALVDETLRSISHHQVWVIGDAAAVPGPWGLSLAMGCRTGGFTGPAAADAIAAELTGRSVRPFRFRYVHECLSLGRQNGVVQFLDARGRPKNAVLTGRPAIAYKDMTLNGARWLFRHPGPYLVRRPTHPLSGRESVGPRRTGS</sequence>
<dbReference type="Pfam" id="PF07992">
    <property type="entry name" value="Pyr_redox_2"/>
    <property type="match status" value="1"/>
</dbReference>
<dbReference type="EMBL" id="QNSB01000001">
    <property type="protein sequence ID" value="RBP74749.1"/>
    <property type="molecule type" value="Genomic_DNA"/>
</dbReference>
<evidence type="ECO:0000313" key="8">
    <source>
        <dbReference type="Proteomes" id="UP000253509"/>
    </source>
</evidence>
<dbReference type="InterPro" id="IPR023753">
    <property type="entry name" value="FAD/NAD-binding_dom"/>
</dbReference>
<evidence type="ECO:0000259" key="6">
    <source>
        <dbReference type="Pfam" id="PF07992"/>
    </source>
</evidence>
<evidence type="ECO:0000313" key="7">
    <source>
        <dbReference type="EMBL" id="RBP74749.1"/>
    </source>
</evidence>
<organism evidence="7 8">
    <name type="scientific">Brevibacterium celere</name>
    <dbReference type="NCBI Taxonomy" id="225845"/>
    <lineage>
        <taxon>Bacteria</taxon>
        <taxon>Bacillati</taxon>
        <taxon>Actinomycetota</taxon>
        <taxon>Actinomycetes</taxon>
        <taxon>Micrococcales</taxon>
        <taxon>Brevibacteriaceae</taxon>
        <taxon>Brevibacterium</taxon>
    </lineage>
</organism>
<comment type="cofactor">
    <cofactor evidence="1">
        <name>FAD</name>
        <dbReference type="ChEBI" id="CHEBI:57692"/>
    </cofactor>
</comment>
<dbReference type="Gene3D" id="3.50.50.100">
    <property type="match status" value="1"/>
</dbReference>
<feature type="domain" description="FAD/NAD(P)-binding" evidence="6">
    <location>
        <begin position="10"/>
        <end position="286"/>
    </location>
</feature>
<dbReference type="PANTHER" id="PTHR42913">
    <property type="entry name" value="APOPTOSIS-INDUCING FACTOR 1"/>
    <property type="match status" value="1"/>
</dbReference>
<evidence type="ECO:0000256" key="4">
    <source>
        <dbReference type="ARBA" id="ARBA00022827"/>
    </source>
</evidence>
<reference evidence="7 8" key="1">
    <citation type="submission" date="2018-06" db="EMBL/GenBank/DDBJ databases">
        <title>Freshwater and sediment microbial communities from various areas in North America, analyzing microbe dynamics in response to fracking.</title>
        <authorList>
            <person name="Lamendella R."/>
        </authorList>
    </citation>
    <scope>NUCLEOTIDE SEQUENCE [LARGE SCALE GENOMIC DNA]</scope>
    <source>
        <strain evidence="7 8">3b_TX</strain>
    </source>
</reference>
<keyword evidence="5" id="KW-0560">Oxidoreductase</keyword>
<dbReference type="GO" id="GO:0019646">
    <property type="term" value="P:aerobic electron transport chain"/>
    <property type="evidence" value="ECO:0007669"/>
    <property type="project" value="TreeGrafter"/>
</dbReference>
<keyword evidence="3" id="KW-0285">Flavoprotein</keyword>
<evidence type="ECO:0000256" key="5">
    <source>
        <dbReference type="ARBA" id="ARBA00023002"/>
    </source>
</evidence>
<keyword evidence="4" id="KW-0274">FAD</keyword>
<comment type="caution">
    <text evidence="7">The sequence shown here is derived from an EMBL/GenBank/DDBJ whole genome shotgun (WGS) entry which is preliminary data.</text>
</comment>
<name>A0A366IPI2_9MICO</name>
<accession>A0A366IPI2</accession>
<gene>
    <name evidence="7" type="ORF">DFO65_101475</name>
</gene>
<dbReference type="PANTHER" id="PTHR42913:SF3">
    <property type="entry name" value="64 KDA MITOCHONDRIAL NADH DEHYDROGENASE (EUROFUNG)"/>
    <property type="match status" value="1"/>
</dbReference>
<proteinExistence type="inferred from homology"/>
<dbReference type="RefSeq" id="WP_113938671.1">
    <property type="nucleotide sequence ID" value="NZ_QNSB01000001.1"/>
</dbReference>
<dbReference type="PRINTS" id="PR00411">
    <property type="entry name" value="PNDRDTASEI"/>
</dbReference>
<dbReference type="GO" id="GO:0003955">
    <property type="term" value="F:NAD(P)H dehydrogenase (quinone) activity"/>
    <property type="evidence" value="ECO:0007669"/>
    <property type="project" value="TreeGrafter"/>
</dbReference>
<dbReference type="SUPFAM" id="SSF51905">
    <property type="entry name" value="FAD/NAD(P)-binding domain"/>
    <property type="match status" value="1"/>
</dbReference>
<evidence type="ECO:0000256" key="2">
    <source>
        <dbReference type="ARBA" id="ARBA00005272"/>
    </source>
</evidence>
<protein>
    <submittedName>
        <fullName evidence="7">NADH dehydrogenase FAD-containing subunit</fullName>
    </submittedName>
</protein>
<keyword evidence="8" id="KW-1185">Reference proteome</keyword>
<dbReference type="InterPro" id="IPR036188">
    <property type="entry name" value="FAD/NAD-bd_sf"/>
</dbReference>
<evidence type="ECO:0000256" key="3">
    <source>
        <dbReference type="ARBA" id="ARBA00022630"/>
    </source>
</evidence>